<sequence>MAGARCESRCGGGTNGEECNEYCPCGEELECDAREHECLCPPGWTGTDCRQSCPDGFFGRGCREPCPECGNGEGILVIGLVLWKRGARIIALGFLDFFEMLPVRLDWMHWDENC</sequence>
<reference evidence="4" key="1">
    <citation type="submission" date="2020-11" db="EMBL/GenBank/DDBJ databases">
        <authorList>
            <person name="Tran Van P."/>
        </authorList>
    </citation>
    <scope>NUCLEOTIDE SEQUENCE</scope>
</reference>
<gene>
    <name evidence="4" type="ORF">DSTB1V02_LOCUS5512</name>
</gene>
<dbReference type="PANTHER" id="PTHR24043:SF8">
    <property type="entry name" value="EGF-LIKE DOMAIN-CONTAINING PROTEIN"/>
    <property type="match status" value="1"/>
</dbReference>
<comment type="caution">
    <text evidence="2">Lacks conserved residue(s) required for the propagation of feature annotation.</text>
</comment>
<evidence type="ECO:0000259" key="3">
    <source>
        <dbReference type="PROSITE" id="PS50026"/>
    </source>
</evidence>
<dbReference type="PROSITE" id="PS00022">
    <property type="entry name" value="EGF_1"/>
    <property type="match status" value="1"/>
</dbReference>
<dbReference type="InterPro" id="IPR042635">
    <property type="entry name" value="MEGF10/SREC1/2-like"/>
</dbReference>
<dbReference type="PROSITE" id="PS50026">
    <property type="entry name" value="EGF_3"/>
    <property type="match status" value="1"/>
</dbReference>
<dbReference type="PANTHER" id="PTHR24043">
    <property type="entry name" value="SCAVENGER RECEPTOR CLASS F"/>
    <property type="match status" value="1"/>
</dbReference>
<protein>
    <recommendedName>
        <fullName evidence="3">EGF-like domain-containing protein</fullName>
    </recommendedName>
</protein>
<keyword evidence="1 2" id="KW-0245">EGF-like domain</keyword>
<dbReference type="Proteomes" id="UP000677054">
    <property type="component" value="Unassembled WGS sequence"/>
</dbReference>
<evidence type="ECO:0000256" key="2">
    <source>
        <dbReference type="PROSITE-ProRule" id="PRU00076"/>
    </source>
</evidence>
<accession>A0A7R8XEA5</accession>
<dbReference type="EMBL" id="CAJPEV010000910">
    <property type="protein sequence ID" value="CAG0889470.1"/>
    <property type="molecule type" value="Genomic_DNA"/>
</dbReference>
<proteinExistence type="predicted"/>
<evidence type="ECO:0000313" key="5">
    <source>
        <dbReference type="Proteomes" id="UP000677054"/>
    </source>
</evidence>
<dbReference type="Gene3D" id="2.170.300.10">
    <property type="entry name" value="Tie2 ligand-binding domain superfamily"/>
    <property type="match status" value="1"/>
</dbReference>
<dbReference type="AlphaFoldDB" id="A0A7R8XEA5"/>
<name>A0A7R8XEA5_9CRUS</name>
<keyword evidence="5" id="KW-1185">Reference proteome</keyword>
<dbReference type="GO" id="GO:0005044">
    <property type="term" value="F:scavenger receptor activity"/>
    <property type="evidence" value="ECO:0007669"/>
    <property type="project" value="InterPro"/>
</dbReference>
<evidence type="ECO:0000256" key="1">
    <source>
        <dbReference type="ARBA" id="ARBA00022536"/>
    </source>
</evidence>
<dbReference type="OrthoDB" id="6377697at2759"/>
<keyword evidence="2" id="KW-1015">Disulfide bond</keyword>
<feature type="disulfide bond" evidence="2">
    <location>
        <begin position="40"/>
        <end position="49"/>
    </location>
</feature>
<evidence type="ECO:0000313" key="4">
    <source>
        <dbReference type="EMBL" id="CAD7245644.1"/>
    </source>
</evidence>
<feature type="domain" description="EGF-like" evidence="3">
    <location>
        <begin position="15"/>
        <end position="50"/>
    </location>
</feature>
<organism evidence="4">
    <name type="scientific">Darwinula stevensoni</name>
    <dbReference type="NCBI Taxonomy" id="69355"/>
    <lineage>
        <taxon>Eukaryota</taxon>
        <taxon>Metazoa</taxon>
        <taxon>Ecdysozoa</taxon>
        <taxon>Arthropoda</taxon>
        <taxon>Crustacea</taxon>
        <taxon>Oligostraca</taxon>
        <taxon>Ostracoda</taxon>
        <taxon>Podocopa</taxon>
        <taxon>Podocopida</taxon>
        <taxon>Darwinulocopina</taxon>
        <taxon>Darwinuloidea</taxon>
        <taxon>Darwinulidae</taxon>
        <taxon>Darwinula</taxon>
    </lineage>
</organism>
<dbReference type="EMBL" id="LR900427">
    <property type="protein sequence ID" value="CAD7245644.1"/>
    <property type="molecule type" value="Genomic_DNA"/>
</dbReference>
<dbReference type="InterPro" id="IPR000742">
    <property type="entry name" value="EGF"/>
</dbReference>